<feature type="repeat" description="TPR" evidence="1">
    <location>
        <begin position="750"/>
        <end position="783"/>
    </location>
</feature>
<feature type="compositionally biased region" description="Low complexity" evidence="3">
    <location>
        <begin position="194"/>
        <end position="207"/>
    </location>
</feature>
<dbReference type="GO" id="GO:0005886">
    <property type="term" value="C:plasma membrane"/>
    <property type="evidence" value="ECO:0007669"/>
    <property type="project" value="TreeGrafter"/>
</dbReference>
<feature type="region of interest" description="Disordered" evidence="3">
    <location>
        <begin position="240"/>
        <end position="271"/>
    </location>
</feature>
<keyword evidence="2" id="KW-0547">Nucleotide-binding</keyword>
<dbReference type="PANTHER" id="PTHR23086:SF8">
    <property type="entry name" value="PHOSPHATIDYLINOSITOL 5-PHOSPHATE 4-KINASE, ISOFORM A"/>
    <property type="match status" value="1"/>
</dbReference>
<dbReference type="PROSITE" id="PS50005">
    <property type="entry name" value="TPR"/>
    <property type="match status" value="2"/>
</dbReference>
<dbReference type="PANTHER" id="PTHR23086">
    <property type="entry name" value="PHOSPHATIDYLINOSITOL-4-PHOSPHATE 5-KINASE"/>
    <property type="match status" value="1"/>
</dbReference>
<dbReference type="GO" id="GO:0046854">
    <property type="term" value="P:phosphatidylinositol phosphate biosynthetic process"/>
    <property type="evidence" value="ECO:0007669"/>
    <property type="project" value="TreeGrafter"/>
</dbReference>
<feature type="compositionally biased region" description="Low complexity" evidence="3">
    <location>
        <begin position="128"/>
        <end position="146"/>
    </location>
</feature>
<dbReference type="Pfam" id="PF01504">
    <property type="entry name" value="PIP5K"/>
    <property type="match status" value="1"/>
</dbReference>
<evidence type="ECO:0000256" key="1">
    <source>
        <dbReference type="PROSITE-ProRule" id="PRU00339"/>
    </source>
</evidence>
<feature type="domain" description="PIPK" evidence="4">
    <location>
        <begin position="371"/>
        <end position="712"/>
    </location>
</feature>
<feature type="compositionally biased region" description="Low complexity" evidence="3">
    <location>
        <begin position="160"/>
        <end position="170"/>
    </location>
</feature>
<keyword evidence="6" id="KW-1185">Reference proteome</keyword>
<evidence type="ECO:0000313" key="6">
    <source>
        <dbReference type="Proteomes" id="UP000444721"/>
    </source>
</evidence>
<dbReference type="VEuPathDB" id="AmoebaDB:NfTy_068290"/>
<evidence type="ECO:0000256" key="2">
    <source>
        <dbReference type="PROSITE-ProRule" id="PRU00781"/>
    </source>
</evidence>
<proteinExistence type="predicted"/>
<comment type="caution">
    <text evidence="5">The sequence shown here is derived from an EMBL/GenBank/DDBJ whole genome shotgun (WGS) entry which is preliminary data.</text>
</comment>
<feature type="compositionally biased region" description="Low complexity" evidence="3">
    <location>
        <begin position="307"/>
        <end position="324"/>
    </location>
</feature>
<dbReference type="InterPro" id="IPR027483">
    <property type="entry name" value="PInositol-4-P-4/5-kinase_C_sf"/>
</dbReference>
<protein>
    <recommendedName>
        <fullName evidence="4">PIPK domain-containing protein</fullName>
    </recommendedName>
</protein>
<accession>A0A6A5BGD7</accession>
<name>A0A6A5BGD7_NAEFO</name>
<dbReference type="EMBL" id="VFQX01000036">
    <property type="protein sequence ID" value="KAF0976923.1"/>
    <property type="molecule type" value="Genomic_DNA"/>
</dbReference>
<reference evidence="5 6" key="1">
    <citation type="journal article" date="2019" name="Sci. Rep.">
        <title>Nanopore sequencing improves the draft genome of the human pathogenic amoeba Naegleria fowleri.</title>
        <authorList>
            <person name="Liechti N."/>
            <person name="Schurch N."/>
            <person name="Bruggmann R."/>
            <person name="Wittwer M."/>
        </authorList>
    </citation>
    <scope>NUCLEOTIDE SEQUENCE [LARGE SCALE GENOMIC DNA]</scope>
    <source>
        <strain evidence="5 6">ATCC 30894</strain>
    </source>
</reference>
<dbReference type="OrthoDB" id="70770at2759"/>
<feature type="compositionally biased region" description="Polar residues" evidence="3">
    <location>
        <begin position="208"/>
        <end position="222"/>
    </location>
</feature>
<dbReference type="VEuPathDB" id="AmoebaDB:FDP41_004218"/>
<evidence type="ECO:0000313" key="5">
    <source>
        <dbReference type="EMBL" id="KAF0976923.1"/>
    </source>
</evidence>
<keyword evidence="2" id="KW-0418">Kinase</keyword>
<dbReference type="InterPro" id="IPR027484">
    <property type="entry name" value="PInositol-4-P-5-kinase_N"/>
</dbReference>
<dbReference type="SUPFAM" id="SSF48452">
    <property type="entry name" value="TPR-like"/>
    <property type="match status" value="2"/>
</dbReference>
<keyword evidence="2" id="KW-0808">Transferase</keyword>
<dbReference type="GO" id="GO:0005524">
    <property type="term" value="F:ATP binding"/>
    <property type="evidence" value="ECO:0007669"/>
    <property type="project" value="UniProtKB-UniRule"/>
</dbReference>
<keyword evidence="2" id="KW-0067">ATP-binding</keyword>
<dbReference type="GeneID" id="68111436"/>
<feature type="region of interest" description="Disordered" evidence="3">
    <location>
        <begin position="73"/>
        <end position="176"/>
    </location>
</feature>
<evidence type="ECO:0000259" key="4">
    <source>
        <dbReference type="PROSITE" id="PS51455"/>
    </source>
</evidence>
<dbReference type="Pfam" id="PF13431">
    <property type="entry name" value="TPR_17"/>
    <property type="match status" value="1"/>
</dbReference>
<gene>
    <name evidence="5" type="ORF">FDP41_004218</name>
</gene>
<dbReference type="OMA" id="NDIMDYS"/>
<dbReference type="Gene3D" id="3.30.800.10">
    <property type="entry name" value="Phosphatidylinositol Phosphate Kinase II Beta"/>
    <property type="match status" value="1"/>
</dbReference>
<dbReference type="SMART" id="SM00330">
    <property type="entry name" value="PIPKc"/>
    <property type="match status" value="1"/>
</dbReference>
<feature type="compositionally biased region" description="Low complexity" evidence="3">
    <location>
        <begin position="106"/>
        <end position="117"/>
    </location>
</feature>
<dbReference type="RefSeq" id="XP_044561636.1">
    <property type="nucleotide sequence ID" value="XM_044707609.1"/>
</dbReference>
<dbReference type="Pfam" id="PF13181">
    <property type="entry name" value="TPR_8"/>
    <property type="match status" value="4"/>
</dbReference>
<evidence type="ECO:0000256" key="3">
    <source>
        <dbReference type="SAM" id="MobiDB-lite"/>
    </source>
</evidence>
<dbReference type="InterPro" id="IPR002498">
    <property type="entry name" value="PInositol-4-P-4/5-kinase_core"/>
</dbReference>
<feature type="region of interest" description="Disordered" evidence="3">
    <location>
        <begin position="194"/>
        <end position="222"/>
    </location>
</feature>
<dbReference type="Gene3D" id="3.30.810.10">
    <property type="entry name" value="2-Layer Sandwich"/>
    <property type="match status" value="1"/>
</dbReference>
<dbReference type="PROSITE" id="PS51455">
    <property type="entry name" value="PIPK"/>
    <property type="match status" value="1"/>
</dbReference>
<dbReference type="SUPFAM" id="SSF56104">
    <property type="entry name" value="SAICAR synthase-like"/>
    <property type="match status" value="1"/>
</dbReference>
<feature type="region of interest" description="Disordered" evidence="3">
    <location>
        <begin position="300"/>
        <end position="337"/>
    </location>
</feature>
<dbReference type="InterPro" id="IPR023610">
    <property type="entry name" value="PInositol-4/5-P-5/4-kinase"/>
</dbReference>
<keyword evidence="1" id="KW-0802">TPR repeat</keyword>
<organism evidence="5 6">
    <name type="scientific">Naegleria fowleri</name>
    <name type="common">Brain eating amoeba</name>
    <dbReference type="NCBI Taxonomy" id="5763"/>
    <lineage>
        <taxon>Eukaryota</taxon>
        <taxon>Discoba</taxon>
        <taxon>Heterolobosea</taxon>
        <taxon>Tetramitia</taxon>
        <taxon>Eutetramitia</taxon>
        <taxon>Vahlkampfiidae</taxon>
        <taxon>Naegleria</taxon>
    </lineage>
</organism>
<feature type="repeat" description="TPR" evidence="1">
    <location>
        <begin position="1061"/>
        <end position="1094"/>
    </location>
</feature>
<dbReference type="SMART" id="SM00028">
    <property type="entry name" value="TPR"/>
    <property type="match status" value="6"/>
</dbReference>
<feature type="compositionally biased region" description="Polar residues" evidence="3">
    <location>
        <begin position="118"/>
        <end position="127"/>
    </location>
</feature>
<dbReference type="VEuPathDB" id="AmoebaDB:NF0041470"/>
<dbReference type="CDD" id="cd00139">
    <property type="entry name" value="PIPKc"/>
    <property type="match status" value="1"/>
</dbReference>
<sequence length="1291" mass="148001">MMCNNDNNQSSFSSELSYSNLITDRNRRYKNLKRNEGGGMTPSTLSSTFATVTHHLSNGDQKEEEVRPNTIGALNTATDSSQIRKSSSFDDHSSSRPIHHHHQTHSFPSFSPQMSSSHTATDSMTHKNNNSSISNPSSSASMIHHSPPQEEMNVTRRTNSSSSSSSSSISNTLCEKSTTVSSRRFGVVVSSFSEKNHASTTTTTSSSLNEQGNDNSNNTKTLSDPAAISAEQVAEDSLSNDYLDDGNQMPSSISDSTLEDEQSTNLNSQKSKKRVFKVPKINVGLMTRIESTDFDTDRFVTTDRESIPSSSRSSGGSMNSISNNTARSSRGASFKKRLDSMLKKESRADIYMANMQELIKNSQNKIGEEVTPSDKDFELMRVINRGTDRLLHKISLDDTRDGGDSSLKKMEDSNFEYEYDTDEVYIFRDIGAEFKLFCPTVFQHLRQLFRVSEWDFKKQMGCHCGSYSRVGTPGKSGAFFFFTSSTSYLLKSVTEEELSTALELLPHYHKHIQKNPYTLLSNFYLLFEVTLRNQNKYRFIVMNNIFFTPLTIHRKYDLKGSTAGRVATESERKKKSPILKDKDIQQGDIKLNLDLKLNFYRRLESDVRFLQENDIMDYSLLLGVHNHSQRTEEESKIISRLRLPQPNDTSFSGWQRNTCSSSDGKEVYFEKMMKNGVQSLKAKIRNATKERVSVEKPFKYGQRFENFMKILCSTVSINDFKTGTLKSYNQRKDISEEFYHLIIRRSPKDFKAFFYRGLFYHKIGDLVNAVADFSKSIKLNPQYANINSYLFRALLYLSAGNSILEKKGDELRYVKYANLAFKDLQKLTEMNQFCADAYLLRGILFQYKFKFHLLFGKGERPSAADNVTNMNHSSSSLSSSTFTTNSSPLKESSLTQYFFKKNFIFSCMDIQPLTDILNSLGDNIKTCNNFAITRNISALRKIIYGLSAENERISFYPRNSKQAIHIRSESLLLAAQTGSVRHSEAVSTSKTKAFDEDEASTDLEEKQESIRAILDYVNHQEEPLYRLAEKDFLKCLEINPALADPYGFQKLLRHILEMDSFNAYVQLGLLYLDLNRPNDAEKYFTESIKRSEKKSLMAFFLRGNIYAQRYLFLLEQSEQKEKMDEYLNKAIEDYKKCLEIDPNFYKAYFNMGFLYRMDFPTKSEECYNRCIELVEGYFFAIYNRGLLYKNFIGDKQKALADFTQCITLDPKSTNCYILRAKTYLEMGDRVNAELDFKQAIYVDSNCASAYYSLATIYMGDEEKYRYYTNQFKLLTKNVKKVNEEIPSILQF</sequence>
<dbReference type="Gene3D" id="1.25.40.10">
    <property type="entry name" value="Tetratricopeptide repeat domain"/>
    <property type="match status" value="3"/>
</dbReference>
<dbReference type="GO" id="GO:0016308">
    <property type="term" value="F:1-phosphatidylinositol-4-phosphate 5-kinase activity"/>
    <property type="evidence" value="ECO:0007669"/>
    <property type="project" value="TreeGrafter"/>
</dbReference>
<feature type="compositionally biased region" description="Polar residues" evidence="3">
    <location>
        <begin position="73"/>
        <end position="85"/>
    </location>
</feature>
<dbReference type="InterPro" id="IPR011990">
    <property type="entry name" value="TPR-like_helical_dom_sf"/>
</dbReference>
<dbReference type="Proteomes" id="UP000444721">
    <property type="component" value="Unassembled WGS sequence"/>
</dbReference>
<dbReference type="InterPro" id="IPR019734">
    <property type="entry name" value="TPR_rpt"/>
</dbReference>